<name>A0A4Y2QC22_ARAVE</name>
<dbReference type="Proteomes" id="UP000499080">
    <property type="component" value="Unassembled WGS sequence"/>
</dbReference>
<accession>A0A4Y2QC22</accession>
<dbReference type="EMBL" id="BGPR01013522">
    <property type="protein sequence ID" value="GBN61024.1"/>
    <property type="molecule type" value="Genomic_DNA"/>
</dbReference>
<gene>
    <name evidence="1" type="ORF">AVEN_121268_1</name>
</gene>
<evidence type="ECO:0000313" key="2">
    <source>
        <dbReference type="Proteomes" id="UP000499080"/>
    </source>
</evidence>
<keyword evidence="2" id="KW-1185">Reference proteome</keyword>
<dbReference type="AlphaFoldDB" id="A0A4Y2QC22"/>
<comment type="caution">
    <text evidence="1">The sequence shown here is derived from an EMBL/GenBank/DDBJ whole genome shotgun (WGS) entry which is preliminary data.</text>
</comment>
<proteinExistence type="predicted"/>
<sequence>MLLRQETFQVMKQIDGSRREQDRDYRQSPRDYHLFQHLKTVLANPHVSSDDDVQTDGCHRLVLLSGGFLRQLVLKLVSRYDTCFNSGHYYVERQLKDCCICFNKSFQSIIFCVSLWPQEKLTFWMNQILI</sequence>
<protein>
    <submittedName>
        <fullName evidence="1">Uncharacterized protein</fullName>
    </submittedName>
</protein>
<evidence type="ECO:0000313" key="1">
    <source>
        <dbReference type="EMBL" id="GBN61024.1"/>
    </source>
</evidence>
<reference evidence="1 2" key="1">
    <citation type="journal article" date="2019" name="Sci. Rep.">
        <title>Orb-weaving spider Araneus ventricosus genome elucidates the spidroin gene catalogue.</title>
        <authorList>
            <person name="Kono N."/>
            <person name="Nakamura H."/>
            <person name="Ohtoshi R."/>
            <person name="Moran D.A.P."/>
            <person name="Shinohara A."/>
            <person name="Yoshida Y."/>
            <person name="Fujiwara M."/>
            <person name="Mori M."/>
            <person name="Tomita M."/>
            <person name="Arakawa K."/>
        </authorList>
    </citation>
    <scope>NUCLEOTIDE SEQUENCE [LARGE SCALE GENOMIC DNA]</scope>
</reference>
<organism evidence="1 2">
    <name type="scientific">Araneus ventricosus</name>
    <name type="common">Orbweaver spider</name>
    <name type="synonym">Epeira ventricosa</name>
    <dbReference type="NCBI Taxonomy" id="182803"/>
    <lineage>
        <taxon>Eukaryota</taxon>
        <taxon>Metazoa</taxon>
        <taxon>Ecdysozoa</taxon>
        <taxon>Arthropoda</taxon>
        <taxon>Chelicerata</taxon>
        <taxon>Arachnida</taxon>
        <taxon>Araneae</taxon>
        <taxon>Araneomorphae</taxon>
        <taxon>Entelegynae</taxon>
        <taxon>Araneoidea</taxon>
        <taxon>Araneidae</taxon>
        <taxon>Araneus</taxon>
    </lineage>
</organism>